<dbReference type="RefSeq" id="WP_038605159.1">
    <property type="nucleotide sequence ID" value="NZ_CP009048.1"/>
</dbReference>
<evidence type="ECO:0000313" key="2">
    <source>
        <dbReference type="EMBL" id="AIL59303.1"/>
    </source>
</evidence>
<dbReference type="Gene3D" id="3.40.50.720">
    <property type="entry name" value="NAD(P)-binding Rossmann-like Domain"/>
    <property type="match status" value="1"/>
</dbReference>
<dbReference type="InterPro" id="IPR036291">
    <property type="entry name" value="NAD(P)-bd_dom_sf"/>
</dbReference>
<dbReference type="InterPro" id="IPR016040">
    <property type="entry name" value="NAD(P)-bd_dom"/>
</dbReference>
<dbReference type="OrthoDB" id="7015609at2"/>
<dbReference type="Proteomes" id="UP000028931">
    <property type="component" value="Chromosome"/>
</dbReference>
<dbReference type="KEGG" id="palk:PSAKL28_00650"/>
<dbReference type="Pfam" id="PF13460">
    <property type="entry name" value="NAD_binding_10"/>
    <property type="match status" value="1"/>
</dbReference>
<feature type="domain" description="NAD(P)-binding" evidence="1">
    <location>
        <begin position="17"/>
        <end position="187"/>
    </location>
</feature>
<evidence type="ECO:0000313" key="3">
    <source>
        <dbReference type="Proteomes" id="UP000028931"/>
    </source>
</evidence>
<organism evidence="2 3">
    <name type="scientific">Pseudomonas alkylphenolica</name>
    <dbReference type="NCBI Taxonomy" id="237609"/>
    <lineage>
        <taxon>Bacteria</taxon>
        <taxon>Pseudomonadati</taxon>
        <taxon>Pseudomonadota</taxon>
        <taxon>Gammaproteobacteria</taxon>
        <taxon>Pseudomonadales</taxon>
        <taxon>Pseudomonadaceae</taxon>
        <taxon>Pseudomonas</taxon>
    </lineage>
</organism>
<gene>
    <name evidence="2" type="ORF">PSAKL28_00650</name>
</gene>
<protein>
    <submittedName>
        <fullName evidence="2">NADH-flavin reductase</fullName>
    </submittedName>
</protein>
<reference evidence="2 3" key="1">
    <citation type="submission" date="2014-07" db="EMBL/GenBank/DDBJ databases">
        <authorList>
            <person name="Lee K."/>
            <person name="Lim J.Y."/>
            <person name="Hwang I."/>
        </authorList>
    </citation>
    <scope>NUCLEOTIDE SEQUENCE [LARGE SCALE GENOMIC DNA]</scope>
    <source>
        <strain evidence="2 3">KL28</strain>
    </source>
</reference>
<name>A0A077F1J1_9PSED</name>
<dbReference type="EMBL" id="CP009048">
    <property type="protein sequence ID" value="AIL59303.1"/>
    <property type="molecule type" value="Genomic_DNA"/>
</dbReference>
<dbReference type="AlphaFoldDB" id="A0A077F1J1"/>
<evidence type="ECO:0000259" key="1">
    <source>
        <dbReference type="Pfam" id="PF13460"/>
    </source>
</evidence>
<accession>A0A077F1J1</accession>
<dbReference type="HOGENOM" id="CLU_1347987_0_0_6"/>
<dbReference type="SUPFAM" id="SSF51735">
    <property type="entry name" value="NAD(P)-binding Rossmann-fold domains"/>
    <property type="match status" value="1"/>
</dbReference>
<sequence>MKNAETPVFKLILAGGLSSLGSALMAELLKRQHEVIAVVDDLNTLAPRPGLHFKIGGLNSVDQAEQSVAGGSAVVCLLAALAPDDFVAQLHMSQALVAGMSRTTIRRLLLVGDFSVLDHSEGHSEQQRACADQIVDLLQRSPLHWTLINTPQQIAGLGIEHFHQTHGTLEPGLREPLQRLARVAAAMVDALELKLHYGEHVNFVF</sequence>
<proteinExistence type="predicted"/>
<dbReference type="eggNOG" id="COG2910">
    <property type="taxonomic scope" value="Bacteria"/>
</dbReference>